<feature type="transmembrane region" description="Helical" evidence="14">
    <location>
        <begin position="251"/>
        <end position="270"/>
    </location>
</feature>
<dbReference type="FunFam" id="2.70.150.10:FF:000016">
    <property type="entry name" value="Calcium-transporting P-type ATPase putative"/>
    <property type="match status" value="1"/>
</dbReference>
<dbReference type="GO" id="GO:0005886">
    <property type="term" value="C:plasma membrane"/>
    <property type="evidence" value="ECO:0007669"/>
    <property type="project" value="UniProtKB-SubCell"/>
</dbReference>
<dbReference type="InterPro" id="IPR001757">
    <property type="entry name" value="P_typ_ATPase"/>
</dbReference>
<feature type="transmembrane region" description="Helical" evidence="14">
    <location>
        <begin position="735"/>
        <end position="758"/>
    </location>
</feature>
<dbReference type="SMART" id="SM00831">
    <property type="entry name" value="Cation_ATPase_N"/>
    <property type="match status" value="1"/>
</dbReference>
<dbReference type="InterPro" id="IPR008250">
    <property type="entry name" value="ATPase_P-typ_transduc_dom_A_sf"/>
</dbReference>
<dbReference type="SUPFAM" id="SSF56784">
    <property type="entry name" value="HAD-like"/>
    <property type="match status" value="1"/>
</dbReference>
<evidence type="ECO:0000256" key="10">
    <source>
        <dbReference type="ARBA" id="ARBA00022967"/>
    </source>
</evidence>
<dbReference type="AlphaFoldDB" id="A0A415PIE0"/>
<dbReference type="Gene3D" id="1.20.1110.10">
    <property type="entry name" value="Calcium-transporting ATPase, transmembrane domain"/>
    <property type="match status" value="2"/>
</dbReference>
<dbReference type="EMBL" id="QRPK01000015">
    <property type="protein sequence ID" value="RHM12524.1"/>
    <property type="molecule type" value="Genomic_DNA"/>
</dbReference>
<keyword evidence="12 14" id="KW-0472">Membrane</keyword>
<keyword evidence="7" id="KW-0479">Metal-binding</keyword>
<dbReference type="FunFam" id="3.40.50.1000:FF:000001">
    <property type="entry name" value="Phospholipid-transporting ATPase IC"/>
    <property type="match status" value="1"/>
</dbReference>
<dbReference type="Pfam" id="PF00122">
    <property type="entry name" value="E1-E2_ATPase"/>
    <property type="match status" value="1"/>
</dbReference>
<evidence type="ECO:0000259" key="15">
    <source>
        <dbReference type="SMART" id="SM00831"/>
    </source>
</evidence>
<feature type="transmembrane region" description="Helical" evidence="14">
    <location>
        <begin position="53"/>
        <end position="81"/>
    </location>
</feature>
<dbReference type="InterPro" id="IPR036412">
    <property type="entry name" value="HAD-like_sf"/>
</dbReference>
<evidence type="ECO:0000256" key="9">
    <source>
        <dbReference type="ARBA" id="ARBA00022840"/>
    </source>
</evidence>
<dbReference type="Pfam" id="PF13246">
    <property type="entry name" value="Cation_ATPase"/>
    <property type="match status" value="1"/>
</dbReference>
<dbReference type="PRINTS" id="PR00120">
    <property type="entry name" value="HATPASE"/>
</dbReference>
<proteinExistence type="inferred from homology"/>
<dbReference type="InterPro" id="IPR006068">
    <property type="entry name" value="ATPase_P-typ_cation-transptr_C"/>
</dbReference>
<keyword evidence="9" id="KW-0067">ATP-binding</keyword>
<protein>
    <recommendedName>
        <fullName evidence="3">P-type Ca(2+) transporter</fullName>
        <ecNumber evidence="3">7.2.2.10</ecNumber>
    </recommendedName>
</protein>
<organism evidence="16 17">
    <name type="scientific">Amedibacillus dolichus</name>
    <dbReference type="NCBI Taxonomy" id="31971"/>
    <lineage>
        <taxon>Bacteria</taxon>
        <taxon>Bacillati</taxon>
        <taxon>Bacillota</taxon>
        <taxon>Erysipelotrichia</taxon>
        <taxon>Erysipelotrichales</taxon>
        <taxon>Erysipelotrichaceae</taxon>
        <taxon>Amedibacillus</taxon>
    </lineage>
</organism>
<evidence type="ECO:0000313" key="16">
    <source>
        <dbReference type="EMBL" id="RHM12524.1"/>
    </source>
</evidence>
<dbReference type="GO" id="GO:0046872">
    <property type="term" value="F:metal ion binding"/>
    <property type="evidence" value="ECO:0007669"/>
    <property type="project" value="UniProtKB-KW"/>
</dbReference>
<dbReference type="SUPFAM" id="SSF81660">
    <property type="entry name" value="Metal cation-transporting ATPase, ATP-binding domain N"/>
    <property type="match status" value="1"/>
</dbReference>
<evidence type="ECO:0000256" key="6">
    <source>
        <dbReference type="ARBA" id="ARBA00022692"/>
    </source>
</evidence>
<evidence type="ECO:0000256" key="12">
    <source>
        <dbReference type="ARBA" id="ARBA00023136"/>
    </source>
</evidence>
<dbReference type="PROSITE" id="PS00154">
    <property type="entry name" value="ATPASE_E1_E2"/>
    <property type="match status" value="1"/>
</dbReference>
<dbReference type="Gene3D" id="3.40.50.1000">
    <property type="entry name" value="HAD superfamily/HAD-like"/>
    <property type="match status" value="1"/>
</dbReference>
<evidence type="ECO:0000256" key="3">
    <source>
        <dbReference type="ARBA" id="ARBA00012790"/>
    </source>
</evidence>
<dbReference type="PRINTS" id="PR00119">
    <property type="entry name" value="CATATPASE"/>
</dbReference>
<keyword evidence="5" id="KW-0109">Calcium transport</keyword>
<dbReference type="FunFam" id="3.40.50.1000:FF:000028">
    <property type="entry name" value="Calcium-transporting P-type ATPase, putative"/>
    <property type="match status" value="1"/>
</dbReference>
<comment type="similarity">
    <text evidence="2">Belongs to the cation transport ATPase (P-type) (TC 3.A.3) family. Type IIA subfamily.</text>
</comment>
<evidence type="ECO:0000256" key="14">
    <source>
        <dbReference type="SAM" id="Phobius"/>
    </source>
</evidence>
<dbReference type="InterPro" id="IPR023299">
    <property type="entry name" value="ATPase_P-typ_cyto_dom_N"/>
</dbReference>
<comment type="subcellular location">
    <subcellularLocation>
        <location evidence="1">Cell membrane</location>
        <topology evidence="1">Multi-pass membrane protein</topology>
    </subcellularLocation>
</comment>
<evidence type="ECO:0000256" key="4">
    <source>
        <dbReference type="ARBA" id="ARBA00022475"/>
    </source>
</evidence>
<dbReference type="Gene3D" id="2.70.150.10">
    <property type="entry name" value="Calcium-transporting ATPase, cytoplasmic transduction domain A"/>
    <property type="match status" value="1"/>
</dbReference>
<keyword evidence="4" id="KW-1003">Cell membrane</keyword>
<keyword evidence="5" id="KW-0813">Transport</keyword>
<dbReference type="GO" id="GO:0016887">
    <property type="term" value="F:ATP hydrolysis activity"/>
    <property type="evidence" value="ECO:0007669"/>
    <property type="project" value="InterPro"/>
</dbReference>
<dbReference type="GO" id="GO:0140352">
    <property type="term" value="P:export from cell"/>
    <property type="evidence" value="ECO:0007669"/>
    <property type="project" value="UniProtKB-ARBA"/>
</dbReference>
<evidence type="ECO:0000313" key="17">
    <source>
        <dbReference type="Proteomes" id="UP000284868"/>
    </source>
</evidence>
<feature type="transmembrane region" description="Helical" evidence="14">
    <location>
        <begin position="833"/>
        <end position="854"/>
    </location>
</feature>
<accession>A0A415PIE0</accession>
<dbReference type="PANTHER" id="PTHR42861">
    <property type="entry name" value="CALCIUM-TRANSPORTING ATPASE"/>
    <property type="match status" value="1"/>
</dbReference>
<feature type="domain" description="Cation-transporting P-type ATPase N-terminal" evidence="15">
    <location>
        <begin position="9"/>
        <end position="83"/>
    </location>
</feature>
<dbReference type="InterPro" id="IPR023214">
    <property type="entry name" value="HAD_sf"/>
</dbReference>
<feature type="transmembrane region" description="Helical" evidence="14">
    <location>
        <begin position="807"/>
        <end position="827"/>
    </location>
</feature>
<comment type="caution">
    <text evidence="16">The sequence shown here is derived from an EMBL/GenBank/DDBJ whole genome shotgun (WGS) entry which is preliminary data.</text>
</comment>
<evidence type="ECO:0000256" key="2">
    <source>
        <dbReference type="ARBA" id="ARBA00005675"/>
    </source>
</evidence>
<evidence type="ECO:0000256" key="11">
    <source>
        <dbReference type="ARBA" id="ARBA00022989"/>
    </source>
</evidence>
<dbReference type="Gene3D" id="3.40.1110.10">
    <property type="entry name" value="Calcium-transporting ATPase, cytoplasmic domain N"/>
    <property type="match status" value="1"/>
</dbReference>
<dbReference type="GO" id="GO:0005388">
    <property type="term" value="F:P-type calcium transporter activity"/>
    <property type="evidence" value="ECO:0007669"/>
    <property type="project" value="UniProtKB-EC"/>
</dbReference>
<dbReference type="GO" id="GO:0005524">
    <property type="term" value="F:ATP binding"/>
    <property type="evidence" value="ECO:0007669"/>
    <property type="project" value="UniProtKB-KW"/>
</dbReference>
<keyword evidence="11 14" id="KW-1133">Transmembrane helix</keyword>
<dbReference type="InterPro" id="IPR059000">
    <property type="entry name" value="ATPase_P-type_domA"/>
</dbReference>
<dbReference type="NCBIfam" id="TIGR01494">
    <property type="entry name" value="ATPase_P-type"/>
    <property type="match status" value="3"/>
</dbReference>
<dbReference type="InterPro" id="IPR018303">
    <property type="entry name" value="ATPase_P-typ_P_site"/>
</dbReference>
<dbReference type="Proteomes" id="UP000284868">
    <property type="component" value="Unassembled WGS sequence"/>
</dbReference>
<dbReference type="SUPFAM" id="SSF81653">
    <property type="entry name" value="Calcium ATPase, transduction domain A"/>
    <property type="match status" value="1"/>
</dbReference>
<reference evidence="16 17" key="1">
    <citation type="submission" date="2018-08" db="EMBL/GenBank/DDBJ databases">
        <title>A genome reference for cultivated species of the human gut microbiota.</title>
        <authorList>
            <person name="Zou Y."/>
            <person name="Xue W."/>
            <person name="Luo G."/>
        </authorList>
    </citation>
    <scope>NUCLEOTIDE SEQUENCE [LARGE SCALE GENOMIC DNA]</scope>
    <source>
        <strain evidence="16 17">AF35-6BH</strain>
    </source>
</reference>
<evidence type="ECO:0000256" key="1">
    <source>
        <dbReference type="ARBA" id="ARBA00004651"/>
    </source>
</evidence>
<dbReference type="EC" id="7.2.2.10" evidence="3"/>
<keyword evidence="6 14" id="KW-0812">Transmembrane</keyword>
<dbReference type="SUPFAM" id="SSF81665">
    <property type="entry name" value="Calcium ATPase, transmembrane domain M"/>
    <property type="match status" value="1"/>
</dbReference>
<name>A0A415PIE0_9FIRM</name>
<dbReference type="SFLD" id="SFLDG00002">
    <property type="entry name" value="C1.7:_P-type_atpase_like"/>
    <property type="match status" value="1"/>
</dbReference>
<dbReference type="InterPro" id="IPR044492">
    <property type="entry name" value="P_typ_ATPase_HD_dom"/>
</dbReference>
<comment type="catalytic activity">
    <reaction evidence="13">
        <text>Ca(2+)(in) + ATP + H2O = Ca(2+)(out) + ADP + phosphate + H(+)</text>
        <dbReference type="Rhea" id="RHEA:18105"/>
        <dbReference type="ChEBI" id="CHEBI:15377"/>
        <dbReference type="ChEBI" id="CHEBI:15378"/>
        <dbReference type="ChEBI" id="CHEBI:29108"/>
        <dbReference type="ChEBI" id="CHEBI:30616"/>
        <dbReference type="ChEBI" id="CHEBI:43474"/>
        <dbReference type="ChEBI" id="CHEBI:456216"/>
        <dbReference type="EC" id="7.2.2.10"/>
    </reaction>
</comment>
<feature type="transmembrane region" description="Helical" evidence="14">
    <location>
        <begin position="770"/>
        <end position="787"/>
    </location>
</feature>
<keyword evidence="17" id="KW-1185">Reference proteome</keyword>
<dbReference type="SFLD" id="SFLDF00027">
    <property type="entry name" value="p-type_atpase"/>
    <property type="match status" value="1"/>
</dbReference>
<evidence type="ECO:0000256" key="13">
    <source>
        <dbReference type="ARBA" id="ARBA00048694"/>
    </source>
</evidence>
<keyword evidence="8" id="KW-0547">Nucleotide-binding</keyword>
<feature type="transmembrane region" description="Helical" evidence="14">
    <location>
        <begin position="87"/>
        <end position="106"/>
    </location>
</feature>
<dbReference type="InterPro" id="IPR023298">
    <property type="entry name" value="ATPase_P-typ_TM_dom_sf"/>
</dbReference>
<dbReference type="OrthoDB" id="9760364at2"/>
<evidence type="ECO:0000256" key="8">
    <source>
        <dbReference type="ARBA" id="ARBA00022741"/>
    </source>
</evidence>
<evidence type="ECO:0000256" key="5">
    <source>
        <dbReference type="ARBA" id="ARBA00022568"/>
    </source>
</evidence>
<feature type="transmembrane region" description="Helical" evidence="14">
    <location>
        <begin position="282"/>
        <end position="307"/>
    </location>
</feature>
<keyword evidence="5" id="KW-0406">Ion transport</keyword>
<dbReference type="SFLD" id="SFLDS00003">
    <property type="entry name" value="Haloacid_Dehalogenase"/>
    <property type="match status" value="1"/>
</dbReference>
<dbReference type="Pfam" id="PF08282">
    <property type="entry name" value="Hydrolase_3"/>
    <property type="match status" value="1"/>
</dbReference>
<sequence>MKWKGGVDMPYRETIMQVVANLDSDMDKGLTQEKVVQRQREYGKNTLQKKENITVIAMFFAQLKDPMVMILMFGAGISILLKEYVDAGIIVSVILLNAIIGVFQEYKAEKAIETLKKLSEPKAYVIREGYLREIPSEELVIGDVVELEAGRYIPADMRLLSASNLKVEESTLTGESEAVLKDATQVYNEVQGLGDQRNMVFMSTFVTYGKARGIVVATGMQSEVGRIARMLDETKEDMTPLQQRLAQLSKLLGLLCVGICIAMFVISLFQERDLLDMLLVSISLAVAAIPEGLPAVVTIVLALGVQAMSKQHAIVRRLHAVETLGSVSVICSDKTGTLTQNKMRVVSSYANGTMQTTTKEMLLGLALCNNAKLQNNEIFGEPTEAALLQFCEEQGVHKEEAELSYLRLNEISFDSKRKCMTTIHQIDHHFIAYTKGAMEKVLEMCTSVEIDGKLQRMSDYEYKRILEASRKISSDAQRVLGVARKHLHSALDSGIESNMTFLGFVGLIDPPRKEAYEAIRICHEAHIQVAMITGDHPLTALAIAKSLGIAKHEGEVMSGKQLELLSDDKLADVVKQYHVFARVTPEHKVRIVKAYKRNMEVVAMSGDGVNDAPSLKQADIGIAMGKQGTDVCKQASDMILTDDNFATIVRAVEQGRSIYLNIQKAVLYLLSCNLGEIMALFLAIVCMPHVVSTLSAIQILWVNLVTDAFPALSLGIDVVDPFLMKEAPRSRKESLFAHGGMAFVILNGLYIGTITLVAFRYGLNDSAQKAQSMAFMVLSIAQLFHALNLRSRTHSLWEVGVLRNKWLVFTLVFGILLQVAVCELPFLQVLLKTVSLSLIDWLLVLGLSISVIVINEMSKWIAKEH</sequence>
<keyword evidence="10" id="KW-1278">Translocase</keyword>
<dbReference type="Pfam" id="PF00690">
    <property type="entry name" value="Cation_ATPase_N"/>
    <property type="match status" value="1"/>
</dbReference>
<evidence type="ECO:0000256" key="7">
    <source>
        <dbReference type="ARBA" id="ARBA00022723"/>
    </source>
</evidence>
<dbReference type="Pfam" id="PF00689">
    <property type="entry name" value="Cation_ATPase_C"/>
    <property type="match status" value="1"/>
</dbReference>
<keyword evidence="5" id="KW-0106">Calcium</keyword>
<dbReference type="InterPro" id="IPR004014">
    <property type="entry name" value="ATPase_P-typ_cation-transptr_N"/>
</dbReference>
<gene>
    <name evidence="16" type="ORF">DWZ83_04405</name>
</gene>
<feature type="transmembrane region" description="Helical" evidence="14">
    <location>
        <begin position="697"/>
        <end position="723"/>
    </location>
</feature>
<feature type="transmembrane region" description="Helical" evidence="14">
    <location>
        <begin position="666"/>
        <end position="691"/>
    </location>
</feature>